<evidence type="ECO:0000313" key="3">
    <source>
        <dbReference type="EMBL" id="RTZ17487.1"/>
    </source>
</evidence>
<evidence type="ECO:0000256" key="1">
    <source>
        <dbReference type="SAM" id="MobiDB-lite"/>
    </source>
</evidence>
<accession>A0A432D0R5</accession>
<keyword evidence="2" id="KW-0732">Signal</keyword>
<dbReference type="RefSeq" id="WP_126572243.1">
    <property type="nucleotide sequence ID" value="NZ_RXZH01000001.1"/>
</dbReference>
<reference evidence="3 4" key="1">
    <citation type="submission" date="2018-12" db="EMBL/GenBank/DDBJ databases">
        <title>Vibrio sp. isolated from China Sea.</title>
        <authorList>
            <person name="Li Y."/>
        </authorList>
    </citation>
    <scope>NUCLEOTIDE SEQUENCE [LARGE SCALE GENOMIC DNA]</scope>
    <source>
        <strain evidence="3 4">BEI207</strain>
    </source>
</reference>
<dbReference type="EMBL" id="RXZH01000001">
    <property type="protein sequence ID" value="RTZ17487.1"/>
    <property type="molecule type" value="Genomic_DNA"/>
</dbReference>
<protein>
    <submittedName>
        <fullName evidence="3">Uncharacterized protein</fullName>
    </submittedName>
</protein>
<proteinExistence type="predicted"/>
<feature type="compositionally biased region" description="Basic and acidic residues" evidence="1">
    <location>
        <begin position="613"/>
        <end position="639"/>
    </location>
</feature>
<comment type="caution">
    <text evidence="3">The sequence shown here is derived from an EMBL/GenBank/DDBJ whole genome shotgun (WGS) entry which is preliminary data.</text>
</comment>
<feature type="chain" id="PRO_5019532146" evidence="2">
    <location>
        <begin position="19"/>
        <end position="661"/>
    </location>
</feature>
<organism evidence="3 4">
    <name type="scientific">Vibrio aquaticus</name>
    <dbReference type="NCBI Taxonomy" id="2496559"/>
    <lineage>
        <taxon>Bacteria</taxon>
        <taxon>Pseudomonadati</taxon>
        <taxon>Pseudomonadota</taxon>
        <taxon>Gammaproteobacteria</taxon>
        <taxon>Vibrionales</taxon>
        <taxon>Vibrionaceae</taxon>
        <taxon>Vibrio</taxon>
    </lineage>
</organism>
<gene>
    <name evidence="3" type="ORF">EJ063_01515</name>
</gene>
<feature type="signal peptide" evidence="2">
    <location>
        <begin position="1"/>
        <end position="18"/>
    </location>
</feature>
<dbReference type="Proteomes" id="UP000268973">
    <property type="component" value="Unassembled WGS sequence"/>
</dbReference>
<feature type="region of interest" description="Disordered" evidence="1">
    <location>
        <begin position="613"/>
        <end position="661"/>
    </location>
</feature>
<evidence type="ECO:0000313" key="4">
    <source>
        <dbReference type="Proteomes" id="UP000268973"/>
    </source>
</evidence>
<dbReference type="OrthoDB" id="9816832at2"/>
<dbReference type="AlphaFoldDB" id="A0A432D0R5"/>
<sequence length="661" mass="73156">MKKSILSLSLLLSFPALSNPVEINRANEAQLRLDSYSEAELAKPVFDVTYREFLEKVVFINSVPEGGTLVAMQDASSCNGIYDYGYCIEFEATAAGIEQQIIASIVTSVFPGGNSDSNANNSPVLIPVLPAPSEPEQPIFIIDPIDPGFGIAPIEPGYGIEPIGEDEDMPVIGLGSFRAMSLEEQAEALTRYINNNNESSKGKVVVVDGKLLWETSKGKQKQLKDSSKILEVLEEAHKERLARRDDRIIIDPIDVIIEPIDPGFGVDPLPPYDENAPIVSPVLWGHNLAVVKSWTGAINPASLESYKAMIAMANSPEGKIATLKMMLVNEISVSNILNVLENNEEFVSKYPQFFTEDHFGNPKATPALEKLVEQKREAKWGENVNSYYKGIADIYENIEDDANKLKFATLLDSFMIGGSNKSLLDVMQGNGYLKDVPTGDRDRELAGDILDKAKEHWLDNTTPGGRVITDAEKHALALHRIFGKAGMEHLEVSIVDGKIQVFNPNNGKILNEKQIMAKLTKAASKNAEARREAREYAPGERADKVRGLTPSEQALALDAMFKKAGFDVEVYHNEKNGDLEITLKDGTVYTIVPSDGNGTKSGTLDEFKTAFKKDVQSDNGKKRREVRREDRHEKHDARTPNRKSQFNGDRVKKVVKERRNK</sequence>
<keyword evidence="4" id="KW-1185">Reference proteome</keyword>
<evidence type="ECO:0000256" key="2">
    <source>
        <dbReference type="SAM" id="SignalP"/>
    </source>
</evidence>
<name>A0A432D0R5_9VIBR</name>